<sequence length="2329" mass="265575">MTALKGEPQPSGYPFEAVQTYVLNPKAITMGQLYGEFDLQTHEWTDGILPSLVRVGINAPNKDKRWYVFDGPVDAVWIENMNTVLDDNKKLCLSSGEIIKLRDTMTMMFEVADLAVASPATVSRCGMVYLEPGVLGLSPFINCWLKTVPKLGQDYCEELKSLFEYYVLPAIDLVRGKLKEILSSVDSALLMSFLRLMDFRLSPLSGKDNRPPPSSQFLALIPNLLVPWVVFNTIWSIGATCDNDGRVLFDRFIRDKMQEAQHEPLFPETNLCYDFNLHDGGFTDPTPDGEPAPATWKDWMKNVAEYKITIDMKYSDIEIPTVDNVRNAELIGNLLMNNDNVLCVGPTGTGKTLTVIGKLSKNMHKKFICDFINFSARTTANQTQDLIDSKLDRRRKGVFGPPVLKRQVFFIDDFNMPALEVFGAQPPIELLRQWMDFSGWYDRKNIGEFRTIIDVNFVAAMGPPGGGRNPVTARLLRHFHYLAFLEMEDASKTKIFGTILKFWISRAVGLEDYDTPILTSTLQVYDKILKELLPTPAKTHYTFNLRDLSKVFQGMLMFDPTTVKNIEAVLKLWYHECCRVYQDRLVNDEDRLWFENLLKNQISTFYHLNPEETLGKQPILFGDFLDPQVDMGPYVQITDFQQLEEALNYYLSEYNLQSTKPMKLVLFLDAISHVCRIVRIIRQPMGNALLLGMGGSGRQSLTRLSAFIAEYTCFQIELTKAYATYDWREDVKKLMLNAGLQKRETVFLFSDTQIKSESFLEDLNNILNSGDVPNIYQPDELDKIYQNMKGTVQELGLPATKSILFSVYQKQVRSNLHSVITMSPIGEIFRARLRQFPALVNCCTIDWFCPWPDSALQSVAFQFLKEVEDLNVSEKVLHGIVVVFQFMHASVVEASERYLQELSRHNYVTPTSYLELLSSYTELMNKKKGSLTEGVGRLKTGLSKLQSTSDEVKVLQEQLREMKPALEIAAKDAEEMIAIIAADTIVAEETKEIVEREEEEAIKMTLATQLIAEDAQKDLDEAMPALLEAEQSLKSLNKNDIIEVRSMKRPPAGVVYVIESICIVKNIKPNKIPGLRPGEKILDYWETGRNMLVDPGLFLASLMNFDKDSITEEMIEKLKKYVEDPDFTPTKIAKVSKACTSFCIWVHAMYKFYFVNLAVAPKKAALKKAKEELEKTEKALAEAKAKMQEVMERLERLQEQLNAKVAFKEEKEQSIAVCEERMNRAVRLIFGLADERIRLKIAKCFKTLNQYFVSRWSETIQNIEANVINVTGDVLISSGCVAYITPFTDQYRKNLFAAWVKLIEECEIPYTKNCNAVAILGEPVQIRLWQLDGLPRDYLSTENAVLVSCSRRWPLFIDPQGQANKWVKNTGKTQAISICKLSDKDLMRTMESAIRFGKPVLIENVGLELDPALDPILMKQIYNLSGTMVVKLGDVVVPYDNNFKLYITTKLPNPHYTPEVSIKVLLVNFTVVPTGLQDQLLALVVMQERPDLEEQRSQIVVGVAQMKRELKDIQDRILMKLSSSEGSPLDDLDFIITLEASKVKSEDIKNKVEAAEITQIDIDNTRSLYIPVANRAQILFFCLADLSNVDPMYQYSLEWFINIFITTMAETEKSDNIHQRVTTINEHFTFNLFGNVCRSLFEKHKLHFAFLMCIRILMDENKINPHEWQHFLAGGSPLRDVTNPAPTWLSNKAWNEILALEVLPKFRSFVDSFSENINYYKAIFDSSEPHRETLPRPFESTLDDFQKMIVLKSLRPDKVTNAMQDFLSQNLGQQFIEPQSSDLAAMFKESGPVVPLIFVLSTGTDPAADLYKFADRMRMGKRMFSISLGQGQGPRAEKMIKEAIEVGFWVFFQNCHLAPSWMPSLERIIETIPPDVVHRDFRIWLTSTPSPHFPVSILQNGSKMTIEPPSGIKANILRAYLNQVSDFTDFIQSENKKAPNFKLLTFSLCLFHGVLLERRKFGPLGFNIPYEFTDGDLKICLSQLHMFLLEYNDVPFKVLTYTAGQINYGGRVTDDWDRRCLMNVLADYYKPEVVNANYVFDKDNYYHQLPVTSLFMDYMDYIKTFPINDDPELFGMHQNADITFAQSQTYKCLLTLLLLQPKMVGGAASSQEEITTSVCNSILDQLPTLFDLEMIAQRYPVLYEESLNTVLIQEGIRYNKLLVVIKSSLLDLLKALKGLVVMSESLEKMFLSLFTNLVPELWATKAYPSLKPLGSWVSDLIARCKFLNKWVNNGIPPIFWISGFYFPQAFLTGTLQNFARKYIVSIDTINFSFKVLNYSPTERPADGCCIRGLFLEGARWNNTKMILDESIPKELYTGNGSVLNTLCIN</sequence>
<evidence type="ECO:0000256" key="3">
    <source>
        <dbReference type="ARBA" id="ARBA00022490"/>
    </source>
</evidence>
<evidence type="ECO:0000256" key="8">
    <source>
        <dbReference type="ARBA" id="ARBA00023054"/>
    </source>
</evidence>
<dbReference type="FunFam" id="1.10.8.1220:FF:000001">
    <property type="entry name" value="Dynein axonemal heavy chain 5"/>
    <property type="match status" value="1"/>
</dbReference>
<proteinExistence type="inferred from homology"/>
<keyword evidence="9" id="KW-0969">Cilium</keyword>
<dbReference type="FunFam" id="3.40.50.300:FF:002141">
    <property type="entry name" value="Dynein heavy chain"/>
    <property type="match status" value="1"/>
</dbReference>
<feature type="domain" description="Dynein heavy chain 3 AAA+ lid" evidence="19">
    <location>
        <begin position="520"/>
        <end position="602"/>
    </location>
</feature>
<dbReference type="Pfam" id="PF18199">
    <property type="entry name" value="Dynein_C"/>
    <property type="match status" value="1"/>
</dbReference>
<name>A0ABD1F0I9_HYPHA</name>
<keyword evidence="4" id="KW-0493">Microtubule</keyword>
<feature type="domain" description="Dynein heavy chain AAA module D4" evidence="16">
    <location>
        <begin position="662"/>
        <end position="923"/>
    </location>
</feature>
<evidence type="ECO:0000256" key="7">
    <source>
        <dbReference type="ARBA" id="ARBA00023017"/>
    </source>
</evidence>
<dbReference type="Gene3D" id="1.10.8.1220">
    <property type="match status" value="1"/>
</dbReference>
<dbReference type="Gene3D" id="1.10.472.130">
    <property type="match status" value="1"/>
</dbReference>
<feature type="domain" description="Dynein heavy chain coiled coil stalk" evidence="15">
    <location>
        <begin position="937"/>
        <end position="1297"/>
    </location>
</feature>
<dbReference type="FunFam" id="1.10.8.720:FF:000001">
    <property type="entry name" value="dynein heavy chain 7, axonemal"/>
    <property type="match status" value="1"/>
</dbReference>
<organism evidence="22 23">
    <name type="scientific">Hypothenemus hampei</name>
    <name type="common">Coffee berry borer</name>
    <dbReference type="NCBI Taxonomy" id="57062"/>
    <lineage>
        <taxon>Eukaryota</taxon>
        <taxon>Metazoa</taxon>
        <taxon>Ecdysozoa</taxon>
        <taxon>Arthropoda</taxon>
        <taxon>Hexapoda</taxon>
        <taxon>Insecta</taxon>
        <taxon>Pterygota</taxon>
        <taxon>Neoptera</taxon>
        <taxon>Endopterygota</taxon>
        <taxon>Coleoptera</taxon>
        <taxon>Polyphaga</taxon>
        <taxon>Cucujiformia</taxon>
        <taxon>Curculionidae</taxon>
        <taxon>Scolytinae</taxon>
        <taxon>Hypothenemus</taxon>
    </lineage>
</organism>
<keyword evidence="7" id="KW-0243">Dynein</keyword>
<evidence type="ECO:0000256" key="5">
    <source>
        <dbReference type="ARBA" id="ARBA00022741"/>
    </source>
</evidence>
<dbReference type="EMBL" id="JBDJPC010000004">
    <property type="protein sequence ID" value="KAL1506668.1"/>
    <property type="molecule type" value="Genomic_DNA"/>
</dbReference>
<dbReference type="FunFam" id="1.20.920.30:FF:000005">
    <property type="entry name" value="Dynein, axonemal, heavy chain 2"/>
    <property type="match status" value="1"/>
</dbReference>
<dbReference type="InterPro" id="IPR041589">
    <property type="entry name" value="DNAH3_AAA_lid_1"/>
</dbReference>
<dbReference type="Gene3D" id="3.40.50.300">
    <property type="entry name" value="P-loop containing nucleotide triphosphate hydrolases"/>
    <property type="match status" value="4"/>
</dbReference>
<dbReference type="InterPro" id="IPR041658">
    <property type="entry name" value="AAA_lid_11"/>
</dbReference>
<comment type="caution">
    <text evidence="22">The sequence shown here is derived from an EMBL/GenBank/DDBJ whole genome shotgun (WGS) entry which is preliminary data.</text>
</comment>
<dbReference type="SUPFAM" id="SSF52540">
    <property type="entry name" value="P-loop containing nucleoside triphosphate hydrolases"/>
    <property type="match status" value="2"/>
</dbReference>
<evidence type="ECO:0000256" key="10">
    <source>
        <dbReference type="ARBA" id="ARBA00023175"/>
    </source>
</evidence>
<evidence type="ECO:0000256" key="12">
    <source>
        <dbReference type="ARBA" id="ARBA00023273"/>
    </source>
</evidence>
<evidence type="ECO:0000259" key="19">
    <source>
        <dbReference type="Pfam" id="PF17857"/>
    </source>
</evidence>
<dbReference type="Gene3D" id="1.20.1270.280">
    <property type="match status" value="1"/>
</dbReference>
<evidence type="ECO:0000256" key="2">
    <source>
        <dbReference type="ARBA" id="ARBA00008887"/>
    </source>
</evidence>
<dbReference type="Proteomes" id="UP001566132">
    <property type="component" value="Unassembled WGS sequence"/>
</dbReference>
<evidence type="ECO:0000313" key="23">
    <source>
        <dbReference type="Proteomes" id="UP001566132"/>
    </source>
</evidence>
<protein>
    <recommendedName>
        <fullName evidence="24">Dynein heavy chain 1, axonemal</fullName>
    </recommendedName>
</protein>
<dbReference type="InterPro" id="IPR027417">
    <property type="entry name" value="P-loop_NTPase"/>
</dbReference>
<dbReference type="FunFam" id="3.40.50.300:FF:000362">
    <property type="entry name" value="Dynein, axonemal, heavy chain 6"/>
    <property type="match status" value="1"/>
</dbReference>
<evidence type="ECO:0000256" key="11">
    <source>
        <dbReference type="ARBA" id="ARBA00023212"/>
    </source>
</evidence>
<dbReference type="Gene3D" id="3.10.490.20">
    <property type="match status" value="1"/>
</dbReference>
<evidence type="ECO:0000259" key="15">
    <source>
        <dbReference type="Pfam" id="PF12777"/>
    </source>
</evidence>
<evidence type="ECO:0000313" key="22">
    <source>
        <dbReference type="EMBL" id="KAL1506668.1"/>
    </source>
</evidence>
<dbReference type="Pfam" id="PF12775">
    <property type="entry name" value="AAA_7"/>
    <property type="match status" value="1"/>
</dbReference>
<dbReference type="InterPro" id="IPR024317">
    <property type="entry name" value="Dynein_heavy_chain_D4_dom"/>
</dbReference>
<evidence type="ECO:0000256" key="6">
    <source>
        <dbReference type="ARBA" id="ARBA00022840"/>
    </source>
</evidence>
<feature type="domain" description="Dynein heavy chain AAA 5 extension" evidence="18">
    <location>
        <begin position="159"/>
        <end position="278"/>
    </location>
</feature>
<evidence type="ECO:0000259" key="17">
    <source>
        <dbReference type="Pfam" id="PF12781"/>
    </source>
</evidence>
<keyword evidence="8 13" id="KW-0175">Coiled coil</keyword>
<keyword evidence="23" id="KW-1185">Reference proteome</keyword>
<evidence type="ECO:0000256" key="13">
    <source>
        <dbReference type="SAM" id="Coils"/>
    </source>
</evidence>
<feature type="coiled-coil region" evidence="13">
    <location>
        <begin position="1159"/>
        <end position="1211"/>
    </location>
</feature>
<dbReference type="GO" id="GO:0005930">
    <property type="term" value="C:axoneme"/>
    <property type="evidence" value="ECO:0007669"/>
    <property type="project" value="UniProtKB-SubCell"/>
</dbReference>
<dbReference type="Gene3D" id="1.20.920.30">
    <property type="match status" value="1"/>
</dbReference>
<dbReference type="Gene3D" id="1.10.8.720">
    <property type="entry name" value="Region D6 of dynein motor"/>
    <property type="match status" value="1"/>
</dbReference>
<dbReference type="Pfam" id="PF17852">
    <property type="entry name" value="Dynein_AAA_lid"/>
    <property type="match status" value="1"/>
</dbReference>
<dbReference type="Pfam" id="PF17857">
    <property type="entry name" value="AAA_lid_1"/>
    <property type="match status" value="1"/>
</dbReference>
<dbReference type="GO" id="GO:0005874">
    <property type="term" value="C:microtubule"/>
    <property type="evidence" value="ECO:0007669"/>
    <property type="project" value="UniProtKB-KW"/>
</dbReference>
<dbReference type="PANTHER" id="PTHR22878">
    <property type="entry name" value="DYNEIN HEAVY CHAIN 6, AXONEMAL-LIKE-RELATED"/>
    <property type="match status" value="1"/>
</dbReference>
<dbReference type="Pfam" id="PF12781">
    <property type="entry name" value="AAA_9"/>
    <property type="match status" value="1"/>
</dbReference>
<dbReference type="Pfam" id="PF12780">
    <property type="entry name" value="AAA_8"/>
    <property type="match status" value="1"/>
</dbReference>
<keyword evidence="5" id="KW-0547">Nucleotide-binding</keyword>
<evidence type="ECO:0000259" key="18">
    <source>
        <dbReference type="Pfam" id="PF17852"/>
    </source>
</evidence>
<dbReference type="InterPro" id="IPR024743">
    <property type="entry name" value="Dynein_HC_stalk"/>
</dbReference>
<feature type="domain" description="Dynein heavy chain ATP-binding dynein motor region" evidence="17">
    <location>
        <begin position="1328"/>
        <end position="1548"/>
    </location>
</feature>
<keyword evidence="3" id="KW-0963">Cytoplasm</keyword>
<dbReference type="InterPro" id="IPR042219">
    <property type="entry name" value="AAA_lid_11_sf"/>
</dbReference>
<dbReference type="PANTHER" id="PTHR22878:SF73">
    <property type="entry name" value="DYNEIN AXONEMAL HEAVY CHAIN 1"/>
    <property type="match status" value="1"/>
</dbReference>
<feature type="domain" description="Dynein heavy chain region D6 P-loop" evidence="14">
    <location>
        <begin position="1793"/>
        <end position="1905"/>
    </location>
</feature>
<comment type="similarity">
    <text evidence="2">Belongs to the dynein heavy chain family.</text>
</comment>
<dbReference type="InterPro" id="IPR004273">
    <property type="entry name" value="Dynein_heavy_D6_P-loop"/>
</dbReference>
<dbReference type="InterPro" id="IPR035706">
    <property type="entry name" value="AAA_9"/>
</dbReference>
<keyword evidence="11" id="KW-0206">Cytoskeleton</keyword>
<dbReference type="GO" id="GO:0030286">
    <property type="term" value="C:dynein complex"/>
    <property type="evidence" value="ECO:0007669"/>
    <property type="project" value="UniProtKB-KW"/>
</dbReference>
<evidence type="ECO:0000256" key="4">
    <source>
        <dbReference type="ARBA" id="ARBA00022701"/>
    </source>
</evidence>
<comment type="subcellular location">
    <subcellularLocation>
        <location evidence="1">Cytoplasm</location>
        <location evidence="1">Cytoskeleton</location>
        <location evidence="1">Cilium axoneme</location>
    </subcellularLocation>
</comment>
<feature type="domain" description="Dynein heavy chain AAA lid" evidence="20">
    <location>
        <begin position="1942"/>
        <end position="2080"/>
    </location>
</feature>
<gene>
    <name evidence="22" type="ORF">ABEB36_005991</name>
</gene>
<evidence type="ECO:0000259" key="16">
    <source>
        <dbReference type="Pfam" id="PF12780"/>
    </source>
</evidence>
<dbReference type="Pfam" id="PF12777">
    <property type="entry name" value="MT"/>
    <property type="match status" value="1"/>
</dbReference>
<keyword evidence="10" id="KW-0505">Motor protein</keyword>
<dbReference type="InterPro" id="IPR041228">
    <property type="entry name" value="Dynein_C"/>
</dbReference>
<keyword evidence="6" id="KW-0067">ATP-binding</keyword>
<dbReference type="GO" id="GO:0005524">
    <property type="term" value="F:ATP binding"/>
    <property type="evidence" value="ECO:0007669"/>
    <property type="project" value="UniProtKB-KW"/>
</dbReference>
<feature type="domain" description="Dynein heavy chain C-terminal" evidence="21">
    <location>
        <begin position="2087"/>
        <end position="2317"/>
    </location>
</feature>
<evidence type="ECO:0008006" key="24">
    <source>
        <dbReference type="Google" id="ProtNLM"/>
    </source>
</evidence>
<evidence type="ECO:0000259" key="14">
    <source>
        <dbReference type="Pfam" id="PF03028"/>
    </source>
</evidence>
<dbReference type="FunFam" id="1.20.920.20:FF:000001">
    <property type="entry name" value="dynein heavy chain 2, axonemal"/>
    <property type="match status" value="1"/>
</dbReference>
<dbReference type="InterPro" id="IPR041466">
    <property type="entry name" value="Dynein_AAA5_ext"/>
</dbReference>
<keyword evidence="12" id="KW-0966">Cell projection</keyword>
<dbReference type="InterPro" id="IPR043160">
    <property type="entry name" value="Dynein_C_barrel"/>
</dbReference>
<evidence type="ECO:0000259" key="21">
    <source>
        <dbReference type="Pfam" id="PF18199"/>
    </source>
</evidence>
<dbReference type="FunFam" id="3.40.50.300:FF:001145">
    <property type="entry name" value="Putative dynein heavy chain"/>
    <property type="match status" value="1"/>
</dbReference>
<dbReference type="Pfam" id="PF03028">
    <property type="entry name" value="Dynein_heavy"/>
    <property type="match status" value="1"/>
</dbReference>
<accession>A0ABD1F0I9</accession>
<evidence type="ECO:0000259" key="20">
    <source>
        <dbReference type="Pfam" id="PF18198"/>
    </source>
</evidence>
<dbReference type="FunFam" id="1.20.1270.280:FF:000001">
    <property type="entry name" value="dynein heavy chain 7, axonemal"/>
    <property type="match status" value="1"/>
</dbReference>
<dbReference type="Gene3D" id="1.20.920.20">
    <property type="match status" value="1"/>
</dbReference>
<evidence type="ECO:0000256" key="9">
    <source>
        <dbReference type="ARBA" id="ARBA00023069"/>
    </source>
</evidence>
<evidence type="ECO:0000256" key="1">
    <source>
        <dbReference type="ARBA" id="ARBA00004430"/>
    </source>
</evidence>
<reference evidence="22 23" key="1">
    <citation type="submission" date="2024-05" db="EMBL/GenBank/DDBJ databases">
        <title>Genetic variation in Jamaican populations of the coffee berry borer (Hypothenemus hampei).</title>
        <authorList>
            <person name="Errbii M."/>
            <person name="Myrie A."/>
        </authorList>
    </citation>
    <scope>NUCLEOTIDE SEQUENCE [LARGE SCALE GENOMIC DNA]</scope>
    <source>
        <strain evidence="22">JA-Hopewell-2020-01-JO</strain>
        <tissue evidence="22">Whole body</tissue>
    </source>
</reference>
<dbReference type="Gene3D" id="6.10.140.1060">
    <property type="match status" value="1"/>
</dbReference>
<dbReference type="Pfam" id="PF18198">
    <property type="entry name" value="AAA_lid_11"/>
    <property type="match status" value="1"/>
</dbReference>
<dbReference type="InterPro" id="IPR026983">
    <property type="entry name" value="DHC"/>
</dbReference>